<dbReference type="Gene3D" id="3.40.1350.20">
    <property type="match status" value="1"/>
</dbReference>
<keyword evidence="2" id="KW-1185">Reference proteome</keyword>
<dbReference type="SUPFAM" id="SSF160761">
    <property type="entry name" value="TTHC002-like"/>
    <property type="match status" value="1"/>
</dbReference>
<proteinExistence type="predicted"/>
<comment type="caution">
    <text evidence="1">The sequence shown here is derived from an EMBL/GenBank/DDBJ whole genome shotgun (WGS) entry which is preliminary data.</text>
</comment>
<reference evidence="1 2" key="1">
    <citation type="submission" date="2018-08" db="EMBL/GenBank/DDBJ databases">
        <title>Meiothermus terrae DSM 26712 genome sequencing project.</title>
        <authorList>
            <person name="Da Costa M.S."/>
            <person name="Albuquerque L."/>
            <person name="Raposo P."/>
            <person name="Froufe H.J.C."/>
            <person name="Barroso C.S."/>
            <person name="Egas C."/>
        </authorList>
    </citation>
    <scope>NUCLEOTIDE SEQUENCE [LARGE SCALE GENOMIC DNA]</scope>
    <source>
        <strain evidence="1 2">DSM 26712</strain>
    </source>
</reference>
<evidence type="ECO:0000313" key="2">
    <source>
        <dbReference type="Proteomes" id="UP000265715"/>
    </source>
</evidence>
<dbReference type="AlphaFoldDB" id="A0A399F2Q9"/>
<dbReference type="EMBL" id="QXDL01000012">
    <property type="protein sequence ID" value="RIH90300.1"/>
    <property type="molecule type" value="Genomic_DNA"/>
</dbReference>
<accession>A0A399F2Q9</accession>
<dbReference type="RefSeq" id="WP_119313758.1">
    <property type="nucleotide sequence ID" value="NZ_QXDL01000012.1"/>
</dbReference>
<name>A0A399F2Q9_9DEIN</name>
<sequence>MVGKSTQAAGLASDYLAAHAEVLERLPERFQLVGVDLDEPQALLAALQQPLDPAEGPAVYALVRGERLVALLTPGGGLGVEEAA</sequence>
<evidence type="ECO:0000313" key="1">
    <source>
        <dbReference type="EMBL" id="RIH90300.1"/>
    </source>
</evidence>
<organism evidence="1 2">
    <name type="scientific">Calidithermus terrae</name>
    <dbReference type="NCBI Taxonomy" id="1408545"/>
    <lineage>
        <taxon>Bacteria</taxon>
        <taxon>Thermotogati</taxon>
        <taxon>Deinococcota</taxon>
        <taxon>Deinococci</taxon>
        <taxon>Thermales</taxon>
        <taxon>Thermaceae</taxon>
        <taxon>Calidithermus</taxon>
    </lineage>
</organism>
<gene>
    <name evidence="1" type="ORF">Mterra_00531</name>
</gene>
<dbReference type="Proteomes" id="UP000265715">
    <property type="component" value="Unassembled WGS sequence"/>
</dbReference>
<protein>
    <submittedName>
        <fullName evidence="1">Uncharacterized protein</fullName>
    </submittedName>
</protein>
<dbReference type="InterPro" id="IPR037262">
    <property type="entry name" value="TTHC002-like"/>
</dbReference>